<accession>A0A0N5B4G2</accession>
<dbReference type="Pfam" id="PF02520">
    <property type="entry name" value="ANIS5_cation-bd"/>
    <property type="match status" value="1"/>
</dbReference>
<feature type="domain" description="SXP/RAL-2 family protein Ani s 5-like cation-binding" evidence="1">
    <location>
        <begin position="52"/>
        <end position="132"/>
    </location>
</feature>
<proteinExistence type="predicted"/>
<keyword evidence="2" id="KW-1185">Reference proteome</keyword>
<dbReference type="STRING" id="174720.A0A0N5B4G2"/>
<organism evidence="2 3">
    <name type="scientific">Strongyloides papillosus</name>
    <name type="common">Intestinal threadworm</name>
    <dbReference type="NCBI Taxonomy" id="174720"/>
    <lineage>
        <taxon>Eukaryota</taxon>
        <taxon>Metazoa</taxon>
        <taxon>Ecdysozoa</taxon>
        <taxon>Nematoda</taxon>
        <taxon>Chromadorea</taxon>
        <taxon>Rhabditida</taxon>
        <taxon>Tylenchina</taxon>
        <taxon>Panagrolaimomorpha</taxon>
        <taxon>Strongyloidoidea</taxon>
        <taxon>Strongyloididae</taxon>
        <taxon>Strongyloides</taxon>
    </lineage>
</organism>
<protein>
    <submittedName>
        <fullName evidence="3">DUF148 domain-containing protein</fullName>
    </submittedName>
</protein>
<dbReference type="AlphaFoldDB" id="A0A0N5B4G2"/>
<dbReference type="Proteomes" id="UP000046392">
    <property type="component" value="Unplaced"/>
</dbReference>
<evidence type="ECO:0000259" key="1">
    <source>
        <dbReference type="Pfam" id="PF02520"/>
    </source>
</evidence>
<dbReference type="InterPro" id="IPR003677">
    <property type="entry name" value="ANIS5_cation-bd"/>
</dbReference>
<sequence>MLYNYIANCKFVSVCGSAVLISERVHRSKPLPFLKGLNKNAVIEYHSLGGYNLTKAQFKQNRDSWAAKQNPTVKSIYDEYQANVTKSMAELKADIIKATADLTADAKAVFDKIEAVRENQNISYVEEHKQIKVILFGTTDAIRNEIRKKVLPRLKGGRGRRMRHKLRLILASQPTKLAVYLASF</sequence>
<evidence type="ECO:0000313" key="2">
    <source>
        <dbReference type="Proteomes" id="UP000046392"/>
    </source>
</evidence>
<reference evidence="3" key="1">
    <citation type="submission" date="2017-02" db="UniProtKB">
        <authorList>
            <consortium name="WormBaseParasite"/>
        </authorList>
    </citation>
    <scope>IDENTIFICATION</scope>
</reference>
<dbReference type="WBParaSite" id="SPAL_0000096400.1">
    <property type="protein sequence ID" value="SPAL_0000096400.1"/>
    <property type="gene ID" value="SPAL_0000096400"/>
</dbReference>
<name>A0A0N5B4G2_STREA</name>
<evidence type="ECO:0000313" key="3">
    <source>
        <dbReference type="WBParaSite" id="SPAL_0000096400.1"/>
    </source>
</evidence>